<keyword evidence="5 6" id="KW-0472">Membrane</keyword>
<comment type="subunit">
    <text evidence="6">Component of the oligosaccharyltransferase (OST) complex.</text>
</comment>
<comment type="caution">
    <text evidence="7">The sequence shown here is derived from an EMBL/GenBank/DDBJ whole genome shotgun (WGS) entry which is preliminary data.</text>
</comment>
<name>A0A9P5UBC6_9AGAR</name>
<evidence type="ECO:0000256" key="3">
    <source>
        <dbReference type="ARBA" id="ARBA00022692"/>
    </source>
</evidence>
<reference evidence="7" key="1">
    <citation type="submission" date="2020-11" db="EMBL/GenBank/DDBJ databases">
        <authorList>
            <consortium name="DOE Joint Genome Institute"/>
            <person name="Ahrendt S."/>
            <person name="Riley R."/>
            <person name="Andreopoulos W."/>
            <person name="Labutti K."/>
            <person name="Pangilinan J."/>
            <person name="Ruiz-Duenas F.J."/>
            <person name="Barrasa J.M."/>
            <person name="Sanchez-Garcia M."/>
            <person name="Camarero S."/>
            <person name="Miyauchi S."/>
            <person name="Serrano A."/>
            <person name="Linde D."/>
            <person name="Babiker R."/>
            <person name="Drula E."/>
            <person name="Ayuso-Fernandez I."/>
            <person name="Pacheco R."/>
            <person name="Padilla G."/>
            <person name="Ferreira P."/>
            <person name="Barriuso J."/>
            <person name="Kellner H."/>
            <person name="Castanera R."/>
            <person name="Alfaro M."/>
            <person name="Ramirez L."/>
            <person name="Pisabarro A.G."/>
            <person name="Kuo A."/>
            <person name="Tritt A."/>
            <person name="Lipzen A."/>
            <person name="He G."/>
            <person name="Yan M."/>
            <person name="Ng V."/>
            <person name="Cullen D."/>
            <person name="Martin F."/>
            <person name="Rosso M.-N."/>
            <person name="Henrissat B."/>
            <person name="Hibbett D."/>
            <person name="Martinez A.T."/>
            <person name="Grigoriev I.V."/>
        </authorList>
    </citation>
    <scope>NUCLEOTIDE SEQUENCE</scope>
    <source>
        <strain evidence="7">AH 40177</strain>
    </source>
</reference>
<dbReference type="InterPro" id="IPR007915">
    <property type="entry name" value="TMEM258/Ost5"/>
</dbReference>
<dbReference type="OrthoDB" id="2503643at2759"/>
<evidence type="ECO:0000313" key="8">
    <source>
        <dbReference type="Proteomes" id="UP000772434"/>
    </source>
</evidence>
<comment type="similarity">
    <text evidence="2 6">Belongs to the OST5 family.</text>
</comment>
<sequence length="102" mass="11514">MSKYESIKALHSSLPPFQPLVSVALLPYLALVLLASTFALAFYSSTLPKNHNTRERDPTCYHSQRARWFWSRGTLLHSGSLRVAFGCDSAVVLSSRFWNPSR</sequence>
<dbReference type="GO" id="GO:0006487">
    <property type="term" value="P:protein N-linked glycosylation"/>
    <property type="evidence" value="ECO:0007669"/>
    <property type="project" value="UniProtKB-UniRule"/>
</dbReference>
<proteinExistence type="inferred from homology"/>
<keyword evidence="8" id="KW-1185">Reference proteome</keyword>
<organism evidence="7 8">
    <name type="scientific">Rhodocollybia butyracea</name>
    <dbReference type="NCBI Taxonomy" id="206335"/>
    <lineage>
        <taxon>Eukaryota</taxon>
        <taxon>Fungi</taxon>
        <taxon>Dikarya</taxon>
        <taxon>Basidiomycota</taxon>
        <taxon>Agaricomycotina</taxon>
        <taxon>Agaricomycetes</taxon>
        <taxon>Agaricomycetidae</taxon>
        <taxon>Agaricales</taxon>
        <taxon>Marasmiineae</taxon>
        <taxon>Omphalotaceae</taxon>
        <taxon>Rhodocollybia</taxon>
    </lineage>
</organism>
<evidence type="ECO:0000256" key="4">
    <source>
        <dbReference type="ARBA" id="ARBA00022989"/>
    </source>
</evidence>
<protein>
    <recommendedName>
        <fullName evidence="6">Dolichyl-diphosphooligosaccharide-protein glycosyltransferase subunit OST5</fullName>
    </recommendedName>
</protein>
<dbReference type="EMBL" id="JADNRY010000015">
    <property type="protein sequence ID" value="KAF9073965.1"/>
    <property type="molecule type" value="Genomic_DNA"/>
</dbReference>
<keyword evidence="4 6" id="KW-1133">Transmembrane helix</keyword>
<comment type="subcellular location">
    <subcellularLocation>
        <location evidence="1 6">Membrane</location>
        <topology evidence="1 6">Multi-pass membrane protein</topology>
    </subcellularLocation>
</comment>
<comment type="function">
    <text evidence="6">Subunit of the oligosaccharyl transferase (OST) complex that catalyzes the initial transfer of a defined glycan (Glc(3)Man(9)GlcNAc(2) in eukaryotes) from the lipid carrier dolichol-pyrophosphate to an asparagine residue within an Asn-X-Ser/Thr consensus motif in nascent polypeptide chains, the first step in protein N-glycosylation. N-glycosylation occurs cotranslationally and the complex associates with the Sec61 complex at the channel-forming translocon complex that mediates protein translocation across the endoplasmic reticulum (ER). All subunits are required for a maximal enzyme activity.</text>
</comment>
<evidence type="ECO:0000256" key="1">
    <source>
        <dbReference type="ARBA" id="ARBA00004141"/>
    </source>
</evidence>
<evidence type="ECO:0000313" key="7">
    <source>
        <dbReference type="EMBL" id="KAF9073965.1"/>
    </source>
</evidence>
<comment type="caution">
    <text evidence="6">Lacks conserved residue(s) required for the propagation of feature annotation.</text>
</comment>
<evidence type="ECO:0000256" key="6">
    <source>
        <dbReference type="RuleBase" id="RU367008"/>
    </source>
</evidence>
<dbReference type="GO" id="GO:0008250">
    <property type="term" value="C:oligosaccharyltransferase complex"/>
    <property type="evidence" value="ECO:0007669"/>
    <property type="project" value="UniProtKB-UniRule"/>
</dbReference>
<accession>A0A9P5UBC6</accession>
<feature type="transmembrane region" description="Helical" evidence="6">
    <location>
        <begin position="20"/>
        <end position="43"/>
    </location>
</feature>
<gene>
    <name evidence="7" type="ORF">BDP27DRAFT_1444563</name>
</gene>
<dbReference type="Proteomes" id="UP000772434">
    <property type="component" value="Unassembled WGS sequence"/>
</dbReference>
<dbReference type="Pfam" id="PF05251">
    <property type="entry name" value="Ost5"/>
    <property type="match status" value="1"/>
</dbReference>
<dbReference type="AlphaFoldDB" id="A0A9P5UBC6"/>
<evidence type="ECO:0000256" key="5">
    <source>
        <dbReference type="ARBA" id="ARBA00023136"/>
    </source>
</evidence>
<evidence type="ECO:0000256" key="2">
    <source>
        <dbReference type="ARBA" id="ARBA00009825"/>
    </source>
</evidence>
<keyword evidence="3 6" id="KW-0812">Transmembrane</keyword>